<feature type="compositionally biased region" description="Polar residues" evidence="1">
    <location>
        <begin position="108"/>
        <end position="121"/>
    </location>
</feature>
<dbReference type="EMBL" id="JABANO010026257">
    <property type="protein sequence ID" value="KAF4718855.1"/>
    <property type="molecule type" value="Genomic_DNA"/>
</dbReference>
<evidence type="ECO:0000313" key="4">
    <source>
        <dbReference type="Proteomes" id="UP000553632"/>
    </source>
</evidence>
<evidence type="ECO:0000256" key="1">
    <source>
        <dbReference type="SAM" id="MobiDB-lite"/>
    </source>
</evidence>
<organism evidence="3 5">
    <name type="scientific">Perkinsus olseni</name>
    <name type="common">Perkinsus atlanticus</name>
    <dbReference type="NCBI Taxonomy" id="32597"/>
    <lineage>
        <taxon>Eukaryota</taxon>
        <taxon>Sar</taxon>
        <taxon>Alveolata</taxon>
        <taxon>Perkinsozoa</taxon>
        <taxon>Perkinsea</taxon>
        <taxon>Perkinsida</taxon>
        <taxon>Perkinsidae</taxon>
        <taxon>Perkinsus</taxon>
    </lineage>
</organism>
<evidence type="ECO:0000313" key="5">
    <source>
        <dbReference type="Proteomes" id="UP000574390"/>
    </source>
</evidence>
<comment type="caution">
    <text evidence="3">The sequence shown here is derived from an EMBL/GenBank/DDBJ whole genome shotgun (WGS) entry which is preliminary data.</text>
</comment>
<dbReference type="Proteomes" id="UP000574390">
    <property type="component" value="Unassembled WGS sequence"/>
</dbReference>
<dbReference type="AlphaFoldDB" id="A0A7J6U619"/>
<dbReference type="EMBL" id="JABANM010002627">
    <property type="protein sequence ID" value="KAF4752250.1"/>
    <property type="molecule type" value="Genomic_DNA"/>
</dbReference>
<name>A0A7J6U619_PEROL</name>
<sequence>MVFCDAPSEEQQHAPIEESLCDSLLYSDVADDEALHHLLHAVKGLSSSSSPLLQSPPLQYLTPTDASWTSTPILVEDHAELELLSPQSKAPPLHPSNDESRAAPESLPESNGSVSSPTLQGGSRFKPGYLLPNPTPKVLACL</sequence>
<evidence type="ECO:0000313" key="2">
    <source>
        <dbReference type="EMBL" id="KAF4718855.1"/>
    </source>
</evidence>
<keyword evidence="4" id="KW-1185">Reference proteome</keyword>
<dbReference type="Proteomes" id="UP000553632">
    <property type="component" value="Unassembled WGS sequence"/>
</dbReference>
<gene>
    <name evidence="3" type="ORF">FOZ62_024285</name>
    <name evidence="2" type="ORF">FOZ63_010877</name>
</gene>
<accession>A0A7J6U619</accession>
<protein>
    <submittedName>
        <fullName evidence="3">Uncharacterized protein</fullName>
    </submittedName>
</protein>
<evidence type="ECO:0000313" key="3">
    <source>
        <dbReference type="EMBL" id="KAF4752250.1"/>
    </source>
</evidence>
<feature type="region of interest" description="Disordered" evidence="1">
    <location>
        <begin position="82"/>
        <end position="135"/>
    </location>
</feature>
<proteinExistence type="predicted"/>
<reference evidence="4 5" key="1">
    <citation type="submission" date="2020-04" db="EMBL/GenBank/DDBJ databases">
        <title>Perkinsus olseni comparative genomics.</title>
        <authorList>
            <person name="Bogema D.R."/>
        </authorList>
    </citation>
    <scope>NUCLEOTIDE SEQUENCE [LARGE SCALE GENOMIC DNA]</scope>
    <source>
        <strain evidence="3">ATCC PRA-205</strain>
        <strain evidence="2 4">ATCC PRA-207</strain>
    </source>
</reference>